<dbReference type="AlphaFoldDB" id="A0A6G0PTU4"/>
<dbReference type="Proteomes" id="UP000476176">
    <property type="component" value="Unassembled WGS sequence"/>
</dbReference>
<evidence type="ECO:0000313" key="3">
    <source>
        <dbReference type="Proteomes" id="UP000476176"/>
    </source>
</evidence>
<sequence length="101" mass="10433">MLATSCTPPVAAFSLICLSYCTILDSVPPLGLAPLATFAHLLESALQPPFECNDPPPLPLSSPCNWPGCPWLCSPASLPPCYSSGNDAASSLLCTDPLVSS</sequence>
<feature type="chain" id="PRO_5026160770" description="Secreted protein" evidence="1">
    <location>
        <begin position="27"/>
        <end position="101"/>
    </location>
</feature>
<reference evidence="2 3" key="1">
    <citation type="submission" date="2018-09" db="EMBL/GenBank/DDBJ databases">
        <title>Genomic investigation of the strawberry pathogen Phytophthora fragariae indicates pathogenicity is determined by transcriptional variation in three key races.</title>
        <authorList>
            <person name="Adams T.M."/>
            <person name="Armitage A.D."/>
            <person name="Sobczyk M.K."/>
            <person name="Bates H.J."/>
            <person name="Dunwell J.M."/>
            <person name="Nellist C.F."/>
            <person name="Harrison R.J."/>
        </authorList>
    </citation>
    <scope>NUCLEOTIDE SEQUENCE [LARGE SCALE GENOMIC DNA]</scope>
    <source>
        <strain evidence="2 3">BC-23</strain>
    </source>
</reference>
<keyword evidence="1" id="KW-0732">Signal</keyword>
<protein>
    <recommendedName>
        <fullName evidence="4">Secreted protein</fullName>
    </recommendedName>
</protein>
<evidence type="ECO:0000313" key="2">
    <source>
        <dbReference type="EMBL" id="KAE9254539.1"/>
    </source>
</evidence>
<evidence type="ECO:0000256" key="1">
    <source>
        <dbReference type="SAM" id="SignalP"/>
    </source>
</evidence>
<proteinExistence type="predicted"/>
<name>A0A6G0PTU4_9STRA</name>
<dbReference type="EMBL" id="QXGC01000022">
    <property type="protein sequence ID" value="KAE9254539.1"/>
    <property type="molecule type" value="Genomic_DNA"/>
</dbReference>
<comment type="caution">
    <text evidence="2">The sequence shown here is derived from an EMBL/GenBank/DDBJ whole genome shotgun (WGS) entry which is preliminary data.</text>
</comment>
<feature type="signal peptide" evidence="1">
    <location>
        <begin position="1"/>
        <end position="26"/>
    </location>
</feature>
<accession>A0A6G0PTU4</accession>
<gene>
    <name evidence="2" type="ORF">PF004_g981</name>
</gene>
<organism evidence="2 3">
    <name type="scientific">Phytophthora fragariae</name>
    <dbReference type="NCBI Taxonomy" id="53985"/>
    <lineage>
        <taxon>Eukaryota</taxon>
        <taxon>Sar</taxon>
        <taxon>Stramenopiles</taxon>
        <taxon>Oomycota</taxon>
        <taxon>Peronosporomycetes</taxon>
        <taxon>Peronosporales</taxon>
        <taxon>Peronosporaceae</taxon>
        <taxon>Phytophthora</taxon>
    </lineage>
</organism>
<evidence type="ECO:0008006" key="4">
    <source>
        <dbReference type="Google" id="ProtNLM"/>
    </source>
</evidence>